<dbReference type="EMBL" id="CACRZD030000015">
    <property type="protein sequence ID" value="CAA6671569.1"/>
    <property type="molecule type" value="Genomic_DNA"/>
</dbReference>
<reference evidence="1 2" key="1">
    <citation type="submission" date="2019-12" db="EMBL/GenBank/DDBJ databases">
        <authorList>
            <person name="Scholz U."/>
            <person name="Mascher M."/>
            <person name="Fiebig A."/>
        </authorList>
    </citation>
    <scope>NUCLEOTIDE SEQUENCE</scope>
</reference>
<organism evidence="1">
    <name type="scientific">Spirodela intermedia</name>
    <name type="common">Intermediate duckweed</name>
    <dbReference type="NCBI Taxonomy" id="51605"/>
    <lineage>
        <taxon>Eukaryota</taxon>
        <taxon>Viridiplantae</taxon>
        <taxon>Streptophyta</taxon>
        <taxon>Embryophyta</taxon>
        <taxon>Tracheophyta</taxon>
        <taxon>Spermatophyta</taxon>
        <taxon>Magnoliopsida</taxon>
        <taxon>Liliopsida</taxon>
        <taxon>Araceae</taxon>
        <taxon>Lemnoideae</taxon>
        <taxon>Spirodela</taxon>
    </lineage>
</organism>
<sequence length="41" mass="4573">MEGLPKYVAWSILTSVFIFPSHLFPPPLPSHVCESNYLAIA</sequence>
<evidence type="ECO:0000313" key="1">
    <source>
        <dbReference type="EMBL" id="CAA2632355.1"/>
    </source>
</evidence>
<accession>A0A7I8JN52</accession>
<dbReference type="Proteomes" id="UP001189122">
    <property type="component" value="Unassembled WGS sequence"/>
</dbReference>
<evidence type="ECO:0000313" key="2">
    <source>
        <dbReference type="Proteomes" id="UP001189122"/>
    </source>
</evidence>
<gene>
    <name evidence="1" type="ORF">SI7747_15017977</name>
</gene>
<protein>
    <submittedName>
        <fullName evidence="1">Uncharacterized protein</fullName>
    </submittedName>
</protein>
<name>A0A7I8JN52_SPIIN</name>
<dbReference type="AlphaFoldDB" id="A0A7I8JN52"/>
<keyword evidence="2" id="KW-1185">Reference proteome</keyword>
<dbReference type="EMBL" id="LR743602">
    <property type="protein sequence ID" value="CAA2632355.1"/>
    <property type="molecule type" value="Genomic_DNA"/>
</dbReference>
<proteinExistence type="predicted"/>